<organism evidence="2 3">
    <name type="scientific">Mycena sanguinolenta</name>
    <dbReference type="NCBI Taxonomy" id="230812"/>
    <lineage>
        <taxon>Eukaryota</taxon>
        <taxon>Fungi</taxon>
        <taxon>Dikarya</taxon>
        <taxon>Basidiomycota</taxon>
        <taxon>Agaricomycotina</taxon>
        <taxon>Agaricomycetes</taxon>
        <taxon>Agaricomycetidae</taxon>
        <taxon>Agaricales</taxon>
        <taxon>Marasmiineae</taxon>
        <taxon>Mycenaceae</taxon>
        <taxon>Mycena</taxon>
    </lineage>
</organism>
<evidence type="ECO:0000256" key="1">
    <source>
        <dbReference type="SAM" id="MobiDB-lite"/>
    </source>
</evidence>
<evidence type="ECO:0000313" key="2">
    <source>
        <dbReference type="EMBL" id="KAF7363732.1"/>
    </source>
</evidence>
<dbReference type="InterPro" id="IPR013952">
    <property type="entry name" value="DUF1776_fun"/>
</dbReference>
<dbReference type="Proteomes" id="UP000623467">
    <property type="component" value="Unassembled WGS sequence"/>
</dbReference>
<proteinExistence type="predicted"/>
<dbReference type="GO" id="GO:0016301">
    <property type="term" value="F:kinase activity"/>
    <property type="evidence" value="ECO:0007669"/>
    <property type="project" value="UniProtKB-KW"/>
</dbReference>
<dbReference type="Pfam" id="PF08643">
    <property type="entry name" value="DUF1776"/>
    <property type="match status" value="1"/>
</dbReference>
<evidence type="ECO:0000313" key="3">
    <source>
        <dbReference type="Proteomes" id="UP000623467"/>
    </source>
</evidence>
<comment type="caution">
    <text evidence="2">The sequence shown here is derived from an EMBL/GenBank/DDBJ whole genome shotgun (WGS) entry which is preliminary data.</text>
</comment>
<feature type="compositionally biased region" description="Polar residues" evidence="1">
    <location>
        <begin position="518"/>
        <end position="536"/>
    </location>
</feature>
<dbReference type="GO" id="GO:0016491">
    <property type="term" value="F:oxidoreductase activity"/>
    <property type="evidence" value="ECO:0007669"/>
    <property type="project" value="TreeGrafter"/>
</dbReference>
<dbReference type="GO" id="GO:0008202">
    <property type="term" value="P:steroid metabolic process"/>
    <property type="evidence" value="ECO:0007669"/>
    <property type="project" value="TreeGrafter"/>
</dbReference>
<dbReference type="EMBL" id="JACAZH010000007">
    <property type="protein sequence ID" value="KAF7363732.1"/>
    <property type="molecule type" value="Genomic_DNA"/>
</dbReference>
<reference evidence="2" key="1">
    <citation type="submission" date="2020-05" db="EMBL/GenBank/DDBJ databases">
        <title>Mycena genomes resolve the evolution of fungal bioluminescence.</title>
        <authorList>
            <person name="Tsai I.J."/>
        </authorList>
    </citation>
    <scope>NUCLEOTIDE SEQUENCE</scope>
    <source>
        <strain evidence="2">160909Yilan</strain>
    </source>
</reference>
<dbReference type="PANTHER" id="PTHR43313">
    <property type="entry name" value="SHORT-CHAIN DEHYDROGENASE/REDUCTASE FAMILY 9C"/>
    <property type="match status" value="1"/>
</dbReference>
<dbReference type="PANTHER" id="PTHR43313:SF1">
    <property type="entry name" value="3BETA-HYDROXYSTEROID DEHYDROGENASE DHS-16"/>
    <property type="match status" value="1"/>
</dbReference>
<protein>
    <submittedName>
        <fullName evidence="2">Protein kinase domain-containing protein</fullName>
    </submittedName>
</protein>
<dbReference type="OrthoDB" id="5308060at2759"/>
<accession>A0A8H7D8T5</accession>
<gene>
    <name evidence="2" type="ORF">MSAN_01031000</name>
</gene>
<sequence>MGSTMEHLEEYLEDMFASLETTISQVWHDITRYGPPMPSFPEVHLGGLGDFEIPPPPPPPPPPPTTWIEQSTDWIHKNPRQTAGIIAGGILGTGLVCYGSVYTRHLWARKHKEKVNERRQVVVVLGGDTPLALPLILDLERKGYIVIASVSNPGFGENLERRCKGYVRALVLDPNEPSTVTTFLRSLSSALSRRFPITTVGDPFVAPSAHPYIHSVISLLSLPPPPIHAPLEHISLRSAYLPYLTATHVVPLQVIQALLPMLRTGSNRARNGPKKSIIFCLPATVTRVGLPFSSMQSMSAASTLRAAEVLRREVNIAALTDKSEAMKNIKVVVVDVGAFNFGPLDTFVPPTEVYKAMEGWSSSEKLTYGPSFASLSHEVSELPSKSRWSPVLSDAHSYSVPRKPTHISVFVDSIVGTVSGGQFGLSVFGIGLGIGRLRNWLRGERFSVGAGASTYKFASFLPPLLLDTLINIPHFLISVRNALLPAQPFIRHPPQLPPVERAPEPPAAAQSETDESSNDLSLSETGSEADIESNSGDGTGVGTWVNLKNDRHMGTEGAVHHHLPAGVHYIAMSDSAYEVFRNPVPPSEYDVLNYKEVRLLGLKTNPEAFGSTFEGESKNTYEQWKTRIDNEGRATFMARLVSKDADDNVIQEEWWGCGFIPNTDEKE</sequence>
<keyword evidence="2" id="KW-0418">Kinase</keyword>
<dbReference type="AlphaFoldDB" id="A0A8H7D8T5"/>
<keyword evidence="2" id="KW-0808">Transferase</keyword>
<dbReference type="SUPFAM" id="SSF101447">
    <property type="entry name" value="Formin homology 2 domain (FH2 domain)"/>
    <property type="match status" value="1"/>
</dbReference>
<keyword evidence="3" id="KW-1185">Reference proteome</keyword>
<feature type="region of interest" description="Disordered" evidence="1">
    <location>
        <begin position="494"/>
        <end position="543"/>
    </location>
</feature>
<dbReference type="Gene3D" id="3.40.50.720">
    <property type="entry name" value="NAD(P)-binding Rossmann-like Domain"/>
    <property type="match status" value="1"/>
</dbReference>
<name>A0A8H7D8T5_9AGAR</name>